<dbReference type="STRING" id="1278073.MYSTI_06455"/>
<gene>
    <name evidence="2" type="ordered locus">MYSTI_06455</name>
</gene>
<sequence>MRLIGLCASIMLLAACGSDESVKVGLSTRVGSAKGAQAVAGKVEQQAETGNGITIERVRLSVRELELELEGDDDDDGQTGGSDDDLTPGNSRQDDDEQEIGPFLIDLSAEDLNGKVVRVGNIEVTPGVFDEIEFDIGKLTVAQAGEDAALKELAQLGASVIIDGHIDGQPFSFVSSVRVEQEHEARFEVKEGEEPNITINIDPSGWFVDDKGQRLDPRNESARSTIENNLRRSIDAFDDDDHDGDEDDDDNNDGDHDD</sequence>
<reference evidence="2 3" key="1">
    <citation type="journal article" date="2013" name="Genome Announc.">
        <title>Complete genome sequence of Myxococcus stipitatus strain DSM 14675, a fruiting myxobacterium.</title>
        <authorList>
            <person name="Huntley S."/>
            <person name="Kneip S."/>
            <person name="Treuner-Lange A."/>
            <person name="Sogaard-Andersen L."/>
        </authorList>
    </citation>
    <scope>NUCLEOTIDE SEQUENCE [LARGE SCALE GENOMIC DNA]</scope>
    <source>
        <strain evidence="3">DSM 14675 / JCM 12634 / Mx s8</strain>
    </source>
</reference>
<dbReference type="PATRIC" id="fig|1278073.3.peg.6554"/>
<dbReference type="Proteomes" id="UP000011131">
    <property type="component" value="Chromosome"/>
</dbReference>
<organism evidence="2 3">
    <name type="scientific">Myxococcus stipitatus (strain DSM 14675 / JCM 12634 / Mx s8)</name>
    <dbReference type="NCBI Taxonomy" id="1278073"/>
    <lineage>
        <taxon>Bacteria</taxon>
        <taxon>Pseudomonadati</taxon>
        <taxon>Myxococcota</taxon>
        <taxon>Myxococcia</taxon>
        <taxon>Myxococcales</taxon>
        <taxon>Cystobacterineae</taxon>
        <taxon>Myxococcaceae</taxon>
        <taxon>Myxococcus</taxon>
    </lineage>
</organism>
<feature type="compositionally biased region" description="Acidic residues" evidence="1">
    <location>
        <begin position="69"/>
        <end position="86"/>
    </location>
</feature>
<dbReference type="HOGENOM" id="CLU_1080586_0_0_7"/>
<dbReference type="EMBL" id="CP004025">
    <property type="protein sequence ID" value="AGC47728.1"/>
    <property type="molecule type" value="Genomic_DNA"/>
</dbReference>
<accession>L7UI84</accession>
<evidence type="ECO:0000313" key="2">
    <source>
        <dbReference type="EMBL" id="AGC47728.1"/>
    </source>
</evidence>
<name>L7UI84_MYXSD</name>
<protein>
    <recommendedName>
        <fullName evidence="4">Lipoprotein</fullName>
    </recommendedName>
</protein>
<dbReference type="KEGG" id="msd:MYSTI_06455"/>
<feature type="compositionally biased region" description="Acidic residues" evidence="1">
    <location>
        <begin position="236"/>
        <end position="258"/>
    </location>
</feature>
<evidence type="ECO:0008006" key="4">
    <source>
        <dbReference type="Google" id="ProtNLM"/>
    </source>
</evidence>
<evidence type="ECO:0000313" key="3">
    <source>
        <dbReference type="Proteomes" id="UP000011131"/>
    </source>
</evidence>
<feature type="compositionally biased region" description="Basic and acidic residues" evidence="1">
    <location>
        <begin position="211"/>
        <end position="221"/>
    </location>
</feature>
<keyword evidence="3" id="KW-1185">Reference proteome</keyword>
<dbReference type="PROSITE" id="PS51257">
    <property type="entry name" value="PROKAR_LIPOPROTEIN"/>
    <property type="match status" value="1"/>
</dbReference>
<dbReference type="AlphaFoldDB" id="L7UI84"/>
<dbReference type="RefSeq" id="WP_015351982.1">
    <property type="nucleotide sequence ID" value="NC_020126.1"/>
</dbReference>
<feature type="region of interest" description="Disordered" evidence="1">
    <location>
        <begin position="69"/>
        <end position="97"/>
    </location>
</feature>
<evidence type="ECO:0000256" key="1">
    <source>
        <dbReference type="SAM" id="MobiDB-lite"/>
    </source>
</evidence>
<proteinExistence type="predicted"/>
<feature type="region of interest" description="Disordered" evidence="1">
    <location>
        <begin position="211"/>
        <end position="258"/>
    </location>
</feature>